<evidence type="ECO:0000256" key="1">
    <source>
        <dbReference type="ARBA" id="ARBA00004613"/>
    </source>
</evidence>
<proteinExistence type="evidence at transcript level"/>
<protein>
    <submittedName>
        <fullName evidence="4">Conotoxin</fullName>
    </submittedName>
</protein>
<dbReference type="Pfam" id="PF02950">
    <property type="entry name" value="Conotoxin"/>
    <property type="match status" value="1"/>
</dbReference>
<accession>A0A291C1Z9</accession>
<dbReference type="InterPro" id="IPR004214">
    <property type="entry name" value="Conotoxin"/>
</dbReference>
<comment type="subcellular location">
    <subcellularLocation>
        <location evidence="1">Secreted</location>
    </subcellularLocation>
</comment>
<keyword evidence="3" id="KW-0732">Signal</keyword>
<evidence type="ECO:0000256" key="2">
    <source>
        <dbReference type="ARBA" id="ARBA00022525"/>
    </source>
</evidence>
<dbReference type="EMBL" id="MF576643">
    <property type="protein sequence ID" value="ATF27477.1"/>
    <property type="molecule type" value="mRNA"/>
</dbReference>
<reference evidence="4" key="1">
    <citation type="journal article" date="2017" name="Genome Biol. Evol.">
        <title>Divergence of the Venom Exogene Repertoire in Two Sister Species of Turriconus.</title>
        <authorList>
            <person name="Li Q."/>
            <person name="Barghi N."/>
            <person name="Lu A."/>
            <person name="Fedosov A.E."/>
            <person name="Bandyopadhyay P.K."/>
            <person name="Lluisma A.O."/>
            <person name="Concepcion G.P."/>
            <person name="Yandell M."/>
            <person name="Olivera B.M."/>
            <person name="Safavi-Hemami H."/>
        </authorList>
    </citation>
    <scope>NUCLEOTIDE SEQUENCE</scope>
    <source>
        <strain evidence="4">O2_Amz7.6</strain>
    </source>
</reference>
<name>A0A291C1Z9_9COND</name>
<dbReference type="GO" id="GO:0008200">
    <property type="term" value="F:ion channel inhibitor activity"/>
    <property type="evidence" value="ECO:0007669"/>
    <property type="project" value="InterPro"/>
</dbReference>
<sequence length="71" mass="7877">MEKLTILVLVAAVLLSTQVLVQGDGEKPQKKKMDFIKARMVSRNTPKGCRELCIESGCCSPSRCIYDVCPF</sequence>
<reference evidence="4" key="2">
    <citation type="submission" date="2017-07" db="EMBL/GenBank/DDBJ databases">
        <authorList>
            <person name="Sun Z.S."/>
            <person name="Albrecht U."/>
            <person name="Echele G."/>
            <person name="Lee C.C."/>
        </authorList>
    </citation>
    <scope>NUCLEOTIDE SEQUENCE</scope>
    <source>
        <strain evidence="4">O2_Amz7.6</strain>
    </source>
</reference>
<evidence type="ECO:0000313" key="4">
    <source>
        <dbReference type="EMBL" id="ATF27477.1"/>
    </source>
</evidence>
<organism evidence="4">
    <name type="scientific">Conus andremenezi</name>
    <dbReference type="NCBI Taxonomy" id="1077466"/>
    <lineage>
        <taxon>Eukaryota</taxon>
        <taxon>Metazoa</taxon>
        <taxon>Spiralia</taxon>
        <taxon>Lophotrochozoa</taxon>
        <taxon>Mollusca</taxon>
        <taxon>Gastropoda</taxon>
        <taxon>Caenogastropoda</taxon>
        <taxon>Neogastropoda</taxon>
        <taxon>Conoidea</taxon>
        <taxon>Conidae</taxon>
        <taxon>Conus</taxon>
        <taxon>Turriconus</taxon>
    </lineage>
</organism>
<evidence type="ECO:0000256" key="3">
    <source>
        <dbReference type="SAM" id="SignalP"/>
    </source>
</evidence>
<dbReference type="GO" id="GO:0005576">
    <property type="term" value="C:extracellular region"/>
    <property type="evidence" value="ECO:0007669"/>
    <property type="project" value="UniProtKB-SubCell"/>
</dbReference>
<keyword evidence="2" id="KW-0964">Secreted</keyword>
<feature type="signal peptide" evidence="3">
    <location>
        <begin position="1"/>
        <end position="23"/>
    </location>
</feature>
<feature type="chain" id="PRO_5012741998" evidence="3">
    <location>
        <begin position="24"/>
        <end position="71"/>
    </location>
</feature>
<dbReference type="AlphaFoldDB" id="A0A291C1Z9"/>